<evidence type="ECO:0000256" key="4">
    <source>
        <dbReference type="ARBA" id="ARBA00022525"/>
    </source>
</evidence>
<protein>
    <recommendedName>
        <fullName evidence="10">Endo-chitosanase</fullName>
        <ecNumber evidence="10">3.2.1.132</ecNumber>
    </recommendedName>
</protein>
<keyword evidence="4" id="KW-0964">Secreted</keyword>
<dbReference type="PANTHER" id="PTHR42061:SF6">
    <property type="entry name" value="ENDO-CHITOSANASE"/>
    <property type="match status" value="1"/>
</dbReference>
<evidence type="ECO:0000256" key="7">
    <source>
        <dbReference type="ARBA" id="ARBA00023277"/>
    </source>
</evidence>
<dbReference type="RefSeq" id="XP_024320865.1">
    <property type="nucleotide sequence ID" value="XM_024471212.1"/>
</dbReference>
<evidence type="ECO:0000256" key="5">
    <source>
        <dbReference type="ARBA" id="ARBA00022729"/>
    </source>
</evidence>
<evidence type="ECO:0000256" key="1">
    <source>
        <dbReference type="ARBA" id="ARBA00000405"/>
    </source>
</evidence>
<dbReference type="Pfam" id="PF07335">
    <property type="entry name" value="Glyco_hydro_75"/>
    <property type="match status" value="1"/>
</dbReference>
<comment type="similarity">
    <text evidence="3 10">Belongs to the glycosyl hydrolase 75 family.</text>
</comment>
<dbReference type="AlphaFoldDB" id="A0A176ZZV1"/>
<feature type="chain" id="PRO_5007948875" description="Endo-chitosanase" evidence="10">
    <location>
        <begin position="20"/>
        <end position="396"/>
    </location>
</feature>
<dbReference type="GO" id="GO:0016977">
    <property type="term" value="F:chitosanase activity"/>
    <property type="evidence" value="ECO:0007669"/>
    <property type="project" value="UniProtKB-EC"/>
</dbReference>
<dbReference type="GeneID" id="36290690"/>
<gene>
    <name evidence="11" type="ORF">VC83_07646</name>
</gene>
<dbReference type="EC" id="3.2.1.132" evidence="10"/>
<dbReference type="EMBL" id="KV441408">
    <property type="protein sequence ID" value="OAF55565.1"/>
    <property type="molecule type" value="Genomic_DNA"/>
</dbReference>
<evidence type="ECO:0000256" key="9">
    <source>
        <dbReference type="ARBA" id="ARBA00023326"/>
    </source>
</evidence>
<keyword evidence="9 10" id="KW-0624">Polysaccharide degradation</keyword>
<evidence type="ECO:0000256" key="2">
    <source>
        <dbReference type="ARBA" id="ARBA00004613"/>
    </source>
</evidence>
<feature type="signal peptide" evidence="10">
    <location>
        <begin position="1"/>
        <end position="19"/>
    </location>
</feature>
<dbReference type="GO" id="GO:0000272">
    <property type="term" value="P:polysaccharide catabolic process"/>
    <property type="evidence" value="ECO:0007669"/>
    <property type="project" value="UniProtKB-KW"/>
</dbReference>
<proteinExistence type="inferred from homology"/>
<evidence type="ECO:0000256" key="6">
    <source>
        <dbReference type="ARBA" id="ARBA00022801"/>
    </source>
</evidence>
<accession>A0A176ZZV1</accession>
<comment type="function">
    <text evidence="10">Chitosanase catalyzing the endo-type cleavage of chitosan, the deacylated form of chitin. Chitosanase may be crucial in the degradation of the deacetylated portion of chitin in the fungal cell wall.</text>
</comment>
<organism evidence="11">
    <name type="scientific">Pseudogymnoascus destructans</name>
    <dbReference type="NCBI Taxonomy" id="655981"/>
    <lineage>
        <taxon>Eukaryota</taxon>
        <taxon>Fungi</taxon>
        <taxon>Dikarya</taxon>
        <taxon>Ascomycota</taxon>
        <taxon>Pezizomycotina</taxon>
        <taxon>Leotiomycetes</taxon>
        <taxon>Thelebolales</taxon>
        <taxon>Thelebolaceae</taxon>
        <taxon>Pseudogymnoascus</taxon>
    </lineage>
</organism>
<keyword evidence="7" id="KW-0119">Carbohydrate metabolism</keyword>
<dbReference type="eggNOG" id="ENOG502S39Y">
    <property type="taxonomic scope" value="Eukaryota"/>
</dbReference>
<evidence type="ECO:0000256" key="10">
    <source>
        <dbReference type="RuleBase" id="RU361208"/>
    </source>
</evidence>
<dbReference type="PANTHER" id="PTHR42061">
    <property type="entry name" value="ENDO-CHITOSANASE"/>
    <property type="match status" value="1"/>
</dbReference>
<reference evidence="11" key="1">
    <citation type="submission" date="2016-03" db="EMBL/GenBank/DDBJ databases">
        <title>Updated assembly of Pseudogymnoascus destructans, the fungus causing white-nose syndrome of bats.</title>
        <authorList>
            <person name="Palmer J.M."/>
            <person name="Drees K.P."/>
            <person name="Foster J.T."/>
            <person name="Lindner D.L."/>
        </authorList>
    </citation>
    <scope>NUCLEOTIDE SEQUENCE [LARGE SCALE GENOMIC DNA]</scope>
    <source>
        <strain evidence="11">20631-21</strain>
    </source>
</reference>
<dbReference type="Proteomes" id="UP000077154">
    <property type="component" value="Unassembled WGS sequence"/>
</dbReference>
<dbReference type="OrthoDB" id="4756206at2759"/>
<evidence type="ECO:0000256" key="8">
    <source>
        <dbReference type="ARBA" id="ARBA00023295"/>
    </source>
</evidence>
<evidence type="ECO:0000256" key="3">
    <source>
        <dbReference type="ARBA" id="ARBA00007799"/>
    </source>
</evidence>
<dbReference type="GO" id="GO:0005576">
    <property type="term" value="C:extracellular region"/>
    <property type="evidence" value="ECO:0007669"/>
    <property type="project" value="UniProtKB-SubCell"/>
</dbReference>
<keyword evidence="6 10" id="KW-0378">Hydrolase</keyword>
<dbReference type="InterPro" id="IPR009939">
    <property type="entry name" value="Chitosanase_fungal"/>
</dbReference>
<dbReference type="VEuPathDB" id="FungiDB:GMDG_01819"/>
<keyword evidence="5 10" id="KW-0732">Signal</keyword>
<sequence>MLLTNAALVTGLLAGSSYAGSIPANVKTFYDGIKSKGSCSKALKSGFYALDGGAKDFSYCGDHMADYNVLYIQGKNGQLADMDIDCDGIIKSPYSDGRCEASQDTQPQSSYIEQIARYNVGIKDVDSYIHSYVVLGNYADQGKPGYTTFHPTDYGIEPLSIVAVVCNNQLFYGVWADQNGDDGPPMVGEASLAIATLCFGKDKVDGDNGHSELDVLYIAFPGSDAVPGAKGANWKASTAKAFQDSLTAQGNKLIQRIGGGGGPGPGPSPTTTGGSVPVPTCAWAGHCKGASCKTNDDCSDPWACVSGKCDTDNSGPAPSPVPTCAWAGHCKGASCKTNDDCSDPWACVSGKCDTDNSGPAPAPVPTCAWAGHCKGTSCKTNDDCSDPWACVSGKCA</sequence>
<name>A0A176ZZV1_9PEZI</name>
<comment type="subcellular location">
    <subcellularLocation>
        <location evidence="2 10">Secreted</location>
    </subcellularLocation>
</comment>
<keyword evidence="8 10" id="KW-0326">Glycosidase</keyword>
<evidence type="ECO:0000313" key="11">
    <source>
        <dbReference type="EMBL" id="OAF55565.1"/>
    </source>
</evidence>
<comment type="catalytic activity">
    <reaction evidence="1 10">
        <text>Endohydrolysis of beta-(1-&gt;4)-linkages between D-glucosamine residues in a partly acetylated chitosan.</text>
        <dbReference type="EC" id="3.2.1.132"/>
    </reaction>
</comment>